<evidence type="ECO:0000256" key="9">
    <source>
        <dbReference type="SAM" id="SignalP"/>
    </source>
</evidence>
<organism evidence="10 11">
    <name type="scientific">Streptomyces tsukubensis</name>
    <dbReference type="NCBI Taxonomy" id="83656"/>
    <lineage>
        <taxon>Bacteria</taxon>
        <taxon>Bacillati</taxon>
        <taxon>Actinomycetota</taxon>
        <taxon>Actinomycetes</taxon>
        <taxon>Kitasatosporales</taxon>
        <taxon>Streptomycetaceae</taxon>
        <taxon>Streptomyces</taxon>
    </lineage>
</organism>
<dbReference type="GO" id="GO:0005576">
    <property type="term" value="C:extracellular region"/>
    <property type="evidence" value="ECO:0007669"/>
    <property type="project" value="UniProtKB-SubCell"/>
</dbReference>
<evidence type="ECO:0000313" key="10">
    <source>
        <dbReference type="EMBL" id="OON72185.1"/>
    </source>
</evidence>
<comment type="caution">
    <text evidence="10">The sequence shown here is derived from an EMBL/GenBank/DDBJ whole genome shotgun (WGS) entry which is preliminary data.</text>
</comment>
<dbReference type="PANTHER" id="PTHR42061:SF6">
    <property type="entry name" value="ENDO-CHITOSANASE"/>
    <property type="match status" value="1"/>
</dbReference>
<keyword evidence="11" id="KW-1185">Reference proteome</keyword>
<evidence type="ECO:0000256" key="5">
    <source>
        <dbReference type="ARBA" id="ARBA00023277"/>
    </source>
</evidence>
<keyword evidence="4" id="KW-0378">Hydrolase</keyword>
<dbReference type="InterPro" id="IPR009939">
    <property type="entry name" value="Chitosanase_fungal"/>
</dbReference>
<name>A0A1V4A113_9ACTN</name>
<feature type="compositionally biased region" description="Low complexity" evidence="8">
    <location>
        <begin position="138"/>
        <end position="148"/>
    </location>
</feature>
<keyword evidence="7" id="KW-0624">Polysaccharide degradation</keyword>
<comment type="subcellular location">
    <subcellularLocation>
        <location evidence="1">Secreted</location>
    </subcellularLocation>
</comment>
<reference evidence="10 11" key="1">
    <citation type="submission" date="2017-02" db="EMBL/GenBank/DDBJ databases">
        <title>Draft Genome Sequence of Streptomyces tsukubaensis F601, a Producer of the immunosuppressant tacrolimus FK506.</title>
        <authorList>
            <person name="Zong G."/>
            <person name="Zhong C."/>
            <person name="Fu J."/>
            <person name="Qin R."/>
            <person name="Cao G."/>
        </authorList>
    </citation>
    <scope>NUCLEOTIDE SEQUENCE [LARGE SCALE GENOMIC DNA]</scope>
    <source>
        <strain evidence="10 11">F601</strain>
    </source>
</reference>
<evidence type="ECO:0000313" key="11">
    <source>
        <dbReference type="Proteomes" id="UP000190539"/>
    </source>
</evidence>
<dbReference type="EMBL" id="MVFC01000041">
    <property type="protein sequence ID" value="OON72185.1"/>
    <property type="molecule type" value="Genomic_DNA"/>
</dbReference>
<keyword evidence="3 9" id="KW-0732">Signal</keyword>
<keyword evidence="5" id="KW-0119">Carbohydrate metabolism</keyword>
<evidence type="ECO:0000256" key="1">
    <source>
        <dbReference type="ARBA" id="ARBA00004613"/>
    </source>
</evidence>
<evidence type="ECO:0000256" key="8">
    <source>
        <dbReference type="SAM" id="MobiDB-lite"/>
    </source>
</evidence>
<evidence type="ECO:0000256" key="4">
    <source>
        <dbReference type="ARBA" id="ARBA00022801"/>
    </source>
</evidence>
<evidence type="ECO:0000256" key="2">
    <source>
        <dbReference type="ARBA" id="ARBA00022525"/>
    </source>
</evidence>
<feature type="signal peptide" evidence="9">
    <location>
        <begin position="1"/>
        <end position="24"/>
    </location>
</feature>
<accession>A0A1V4A113</accession>
<evidence type="ECO:0000256" key="7">
    <source>
        <dbReference type="ARBA" id="ARBA00023326"/>
    </source>
</evidence>
<dbReference type="GO" id="GO:0000272">
    <property type="term" value="P:polysaccharide catabolic process"/>
    <property type="evidence" value="ECO:0007669"/>
    <property type="project" value="UniProtKB-KW"/>
</dbReference>
<keyword evidence="2" id="KW-0964">Secreted</keyword>
<dbReference type="Proteomes" id="UP000190539">
    <property type="component" value="Unassembled WGS sequence"/>
</dbReference>
<sequence>MRVRDRTTIFAASVAAALGSALLAAGTVPTDGGPRAAGGTVLQGAGAGVGSGAGAGETRAVGASPARGGFARSIPRDPSGPTGTREVASPVVGSLQRGHSTPGRPPARAPRGANRTEADPAVSAPVRARPLEARPRPSRSSGPRPAGPVAAAELLRRTESCDRISHGLYRRDAAAPADIPVCGGDGMVHRNADLDVDCDGRPGRHCDRRTDPYFQNTTAYAQSDGRSLSADELPYIVVPGAGSRWNPSASGVRGGSVAAVIHQGRVVYAVVGDTGPADIIGEASWATARRLGVDQDPTGGGAASGVTYIVFTPSRVSPVEDRAAAVALGERLASEYVGKR</sequence>
<dbReference type="GO" id="GO:0016977">
    <property type="term" value="F:chitosanase activity"/>
    <property type="evidence" value="ECO:0007669"/>
    <property type="project" value="InterPro"/>
</dbReference>
<proteinExistence type="predicted"/>
<evidence type="ECO:0000256" key="3">
    <source>
        <dbReference type="ARBA" id="ARBA00022729"/>
    </source>
</evidence>
<dbReference type="AlphaFoldDB" id="A0A1V4A113"/>
<feature type="chain" id="PRO_5013161085" description="Secreted protein" evidence="9">
    <location>
        <begin position="25"/>
        <end position="340"/>
    </location>
</feature>
<evidence type="ECO:0008006" key="12">
    <source>
        <dbReference type="Google" id="ProtNLM"/>
    </source>
</evidence>
<gene>
    <name evidence="10" type="ORF">B1H18_30795</name>
</gene>
<dbReference type="PANTHER" id="PTHR42061">
    <property type="entry name" value="ENDO-CHITOSANASE"/>
    <property type="match status" value="1"/>
</dbReference>
<dbReference type="RefSeq" id="WP_227025398.1">
    <property type="nucleotide sequence ID" value="NZ_CP045178.1"/>
</dbReference>
<keyword evidence="6" id="KW-0326">Glycosidase</keyword>
<evidence type="ECO:0000256" key="6">
    <source>
        <dbReference type="ARBA" id="ARBA00023295"/>
    </source>
</evidence>
<feature type="region of interest" description="Disordered" evidence="8">
    <location>
        <begin position="49"/>
        <end position="151"/>
    </location>
</feature>
<dbReference type="Pfam" id="PF07335">
    <property type="entry name" value="Glyco_hydro_75"/>
    <property type="match status" value="1"/>
</dbReference>
<dbReference type="STRING" id="83656.B1H18_30795"/>
<protein>
    <recommendedName>
        <fullName evidence="12">Secreted protein</fullName>
    </recommendedName>
</protein>